<organism evidence="3 4">
    <name type="scientific">Actinokineospora soli</name>
    <dbReference type="NCBI Taxonomy" id="1048753"/>
    <lineage>
        <taxon>Bacteria</taxon>
        <taxon>Bacillati</taxon>
        <taxon>Actinomycetota</taxon>
        <taxon>Actinomycetes</taxon>
        <taxon>Pseudonocardiales</taxon>
        <taxon>Pseudonocardiaceae</taxon>
        <taxon>Actinokineospora</taxon>
    </lineage>
</organism>
<reference evidence="3" key="3">
    <citation type="submission" date="2024-09" db="EMBL/GenBank/DDBJ databases">
        <authorList>
            <person name="Sun Q."/>
            <person name="Mori K."/>
        </authorList>
    </citation>
    <scope>NUCLEOTIDE SEQUENCE</scope>
    <source>
        <strain evidence="3">JCM 17695</strain>
    </source>
</reference>
<evidence type="ECO:0000256" key="1">
    <source>
        <dbReference type="SAM" id="MobiDB-lite"/>
    </source>
</evidence>
<dbReference type="InterPro" id="IPR048142">
    <property type="entry name" value="QRL_CxxC_CxxC"/>
</dbReference>
<evidence type="ECO:0000313" key="3">
    <source>
        <dbReference type="EMBL" id="MFC7618662.1"/>
    </source>
</evidence>
<reference evidence="4" key="2">
    <citation type="journal article" date="2019" name="Int. J. Syst. Evol. Microbiol.">
        <title>The Global Catalogue of Microorganisms (GCM) 10K type strain sequencing project: providing services to taxonomists for standard genome sequencing and annotation.</title>
        <authorList>
            <consortium name="The Broad Institute Genomics Platform"/>
            <consortium name="The Broad Institute Genome Sequencing Center for Infectious Disease"/>
            <person name="Wu L."/>
            <person name="Ma J."/>
        </authorList>
    </citation>
    <scope>NUCLEOTIDE SEQUENCE [LARGE SCALE GENOMIC DNA]</scope>
    <source>
        <strain evidence="4">JCM 17695</strain>
    </source>
</reference>
<reference evidence="3" key="1">
    <citation type="journal article" date="2014" name="Int. J. Syst. Evol. Microbiol.">
        <title>Complete genome of a new Firmicutes species belonging to the dominant human colonic microbiota ('Ruminococcus bicirculans') reveals two chromosomes and a selective capacity to utilize plant glucans.</title>
        <authorList>
            <consortium name="NISC Comparative Sequencing Program"/>
            <person name="Wegmann U."/>
            <person name="Louis P."/>
            <person name="Goesmann A."/>
            <person name="Henrissat B."/>
            <person name="Duncan S.H."/>
            <person name="Flint H.J."/>
        </authorList>
    </citation>
    <scope>NUCLEOTIDE SEQUENCE</scope>
    <source>
        <strain evidence="3">JCM 17695</strain>
    </source>
</reference>
<feature type="region of interest" description="Disordered" evidence="1">
    <location>
        <begin position="342"/>
        <end position="382"/>
    </location>
</feature>
<dbReference type="Proteomes" id="UP001596512">
    <property type="component" value="Unassembled WGS sequence"/>
</dbReference>
<dbReference type="EMBL" id="JBHTEY010000004">
    <property type="protein sequence ID" value="MFC7618662.1"/>
    <property type="molecule type" value="Genomic_DNA"/>
</dbReference>
<evidence type="ECO:0000313" key="2">
    <source>
        <dbReference type="EMBL" id="MFC7612479.1"/>
    </source>
</evidence>
<evidence type="ECO:0000313" key="4">
    <source>
        <dbReference type="Proteomes" id="UP001596512"/>
    </source>
</evidence>
<accession>A0ABW2U0H8</accession>
<keyword evidence="4" id="KW-1185">Reference proteome</keyword>
<name>A0ABW2U0H8_9PSEU</name>
<protein>
    <submittedName>
        <fullName evidence="3">RRQRL motif-containing zinc-binding protein</fullName>
    </submittedName>
</protein>
<comment type="caution">
    <text evidence="3">The sequence shown here is derived from an EMBL/GenBank/DDBJ whole genome shotgun (WGS) entry which is preliminary data.</text>
</comment>
<dbReference type="NCBIfam" id="NF041638">
    <property type="entry name" value="QRL_CxxC_CxxC"/>
    <property type="match status" value="1"/>
</dbReference>
<proteinExistence type="predicted"/>
<sequence>MAATVVRLPWNGQHWPGRVVDGVPTFGFRSAPPGLATRRQLRARGLCPGGRDWVAQVRWRGGRRWAALYLVDQAVESPGATTAQLISLWKAQRVLRTCTECGLLAPYRLPKFNGRRCWPCRPARRRGGRVMAVPQNVINPRTGVSPAKKVRRAGVPNHHISSGEVPMVSALITPEHFPTPELALRAGVDHDTIRAFAALQAEAAQALFERLHRNAAPDAPEENRFAAVADAYVQALAWRYNLARTGSIVGGTGAVDGTNADRFRTPITDDSPNLDRIGRIGRFRDDSVWNPLTRTYVGGTDTPASRIAAAYGRAAEARFAVECPSGDVLVNTVTLPDGTVVTGNRLIRGTPPGRPVPTSPRGSPPAGSTRPAWRPAVTRSTS</sequence>
<dbReference type="EMBL" id="JBHTEY010000004">
    <property type="protein sequence ID" value="MFC7612479.1"/>
    <property type="molecule type" value="Genomic_DNA"/>
</dbReference>
<gene>
    <name evidence="2" type="ORF">ACFQV2_01160</name>
    <name evidence="3" type="ORF">ACFQV2_40370</name>
</gene>